<evidence type="ECO:0000313" key="3">
    <source>
        <dbReference type="Proteomes" id="UP001066276"/>
    </source>
</evidence>
<accession>A0AAV7T4S0</accession>
<comment type="caution">
    <text evidence="2">The sequence shown here is derived from an EMBL/GenBank/DDBJ whole genome shotgun (WGS) entry which is preliminary data.</text>
</comment>
<gene>
    <name evidence="2" type="ORF">NDU88_003329</name>
</gene>
<evidence type="ECO:0000256" key="1">
    <source>
        <dbReference type="SAM" id="MobiDB-lite"/>
    </source>
</evidence>
<sequence length="98" mass="10482">MGRERALHSSAIPGTRVLPIADASRLPVVLLQFSAERQRSGGGAGPRPRAATHQPRPRASAQQAAISPTAPEATLESRRGSPHRFLVLNSWADGTRLK</sequence>
<feature type="compositionally biased region" description="Low complexity" evidence="1">
    <location>
        <begin position="57"/>
        <end position="68"/>
    </location>
</feature>
<evidence type="ECO:0000313" key="2">
    <source>
        <dbReference type="EMBL" id="KAJ1171468.1"/>
    </source>
</evidence>
<proteinExistence type="predicted"/>
<reference evidence="2" key="1">
    <citation type="journal article" date="2022" name="bioRxiv">
        <title>Sequencing and chromosome-scale assembly of the giantPleurodeles waltlgenome.</title>
        <authorList>
            <person name="Brown T."/>
            <person name="Elewa A."/>
            <person name="Iarovenko S."/>
            <person name="Subramanian E."/>
            <person name="Araus A.J."/>
            <person name="Petzold A."/>
            <person name="Susuki M."/>
            <person name="Suzuki K.-i.T."/>
            <person name="Hayashi T."/>
            <person name="Toyoda A."/>
            <person name="Oliveira C."/>
            <person name="Osipova E."/>
            <person name="Leigh N.D."/>
            <person name="Simon A."/>
            <person name="Yun M.H."/>
        </authorList>
    </citation>
    <scope>NUCLEOTIDE SEQUENCE</scope>
    <source>
        <strain evidence="2">20211129_DDA</strain>
        <tissue evidence="2">Liver</tissue>
    </source>
</reference>
<dbReference type="EMBL" id="JANPWB010000007">
    <property type="protein sequence ID" value="KAJ1171468.1"/>
    <property type="molecule type" value="Genomic_DNA"/>
</dbReference>
<dbReference type="Proteomes" id="UP001066276">
    <property type="component" value="Chromosome 4_1"/>
</dbReference>
<organism evidence="2 3">
    <name type="scientific">Pleurodeles waltl</name>
    <name type="common">Iberian ribbed newt</name>
    <dbReference type="NCBI Taxonomy" id="8319"/>
    <lineage>
        <taxon>Eukaryota</taxon>
        <taxon>Metazoa</taxon>
        <taxon>Chordata</taxon>
        <taxon>Craniata</taxon>
        <taxon>Vertebrata</taxon>
        <taxon>Euteleostomi</taxon>
        <taxon>Amphibia</taxon>
        <taxon>Batrachia</taxon>
        <taxon>Caudata</taxon>
        <taxon>Salamandroidea</taxon>
        <taxon>Salamandridae</taxon>
        <taxon>Pleurodelinae</taxon>
        <taxon>Pleurodeles</taxon>
    </lineage>
</organism>
<feature type="region of interest" description="Disordered" evidence="1">
    <location>
        <begin position="37"/>
        <end position="81"/>
    </location>
</feature>
<protein>
    <submittedName>
        <fullName evidence="2">Uncharacterized protein</fullName>
    </submittedName>
</protein>
<keyword evidence="3" id="KW-1185">Reference proteome</keyword>
<name>A0AAV7T4S0_PLEWA</name>
<dbReference type="AlphaFoldDB" id="A0AAV7T4S0"/>